<dbReference type="OrthoDB" id="10628436at2759"/>
<sequence>MNMLLSLITTVCATMNRSLNSSCLSECPAYIENLDYVLNTDILCCNKINKSELPTIFGYIPVTTNSISDSLLASKMSKEKEIFTRSTKFSYDSHFLYVAIEKFRKSKEIEILAYEMILRLIASYIEHSTYPKDCVKLFEAVKCSNLDLKDNAYTTFCKLLKKRITRTPTLMVLNDLLGFFFEHSGDKEDSQSKNVQLSTCYSAYFLQIIDHMINKIEGITEIQNTEDRKVVVKNYILLPNNYTNKTGDLVIDAKPFVDTEALY</sequence>
<reference evidence="1 2" key="1">
    <citation type="journal article" date="2020" name="Genome Biol. Evol.">
        <title>Comparative genomics of strictly vertically transmitted, feminizing microsporidia endosymbionts of amphipod crustaceans.</title>
        <authorList>
            <person name="Cormier A."/>
            <person name="Chebbi M.A."/>
            <person name="Giraud I."/>
            <person name="Wattier R."/>
            <person name="Teixeira M."/>
            <person name="Gilbert C."/>
            <person name="Rigaud T."/>
            <person name="Cordaux R."/>
        </authorList>
    </citation>
    <scope>NUCLEOTIDE SEQUENCE [LARGE SCALE GENOMIC DNA]</scope>
    <source>
        <strain evidence="1 2">Ou3-Ou53</strain>
    </source>
</reference>
<name>A0A9P6H2P5_9MICR</name>
<dbReference type="AlphaFoldDB" id="A0A9P6H2P5"/>
<accession>A0A9P6H2P5</accession>
<protein>
    <submittedName>
        <fullName evidence="1">Spore wall protein 30</fullName>
    </submittedName>
</protein>
<evidence type="ECO:0000313" key="2">
    <source>
        <dbReference type="Proteomes" id="UP000740883"/>
    </source>
</evidence>
<organism evidence="1 2">
    <name type="scientific">Nosema granulosis</name>
    <dbReference type="NCBI Taxonomy" id="83296"/>
    <lineage>
        <taxon>Eukaryota</taxon>
        <taxon>Fungi</taxon>
        <taxon>Fungi incertae sedis</taxon>
        <taxon>Microsporidia</taxon>
        <taxon>Nosematidae</taxon>
        <taxon>Nosema</taxon>
    </lineage>
</organism>
<gene>
    <name evidence="1" type="primary">SWP30</name>
    <name evidence="1" type="ORF">NGRA_0631</name>
</gene>
<dbReference type="Proteomes" id="UP000740883">
    <property type="component" value="Unassembled WGS sequence"/>
</dbReference>
<dbReference type="EMBL" id="SBJO01000026">
    <property type="protein sequence ID" value="KAF9764362.1"/>
    <property type="molecule type" value="Genomic_DNA"/>
</dbReference>
<keyword evidence="2" id="KW-1185">Reference proteome</keyword>
<proteinExistence type="predicted"/>
<evidence type="ECO:0000313" key="1">
    <source>
        <dbReference type="EMBL" id="KAF9764362.1"/>
    </source>
</evidence>
<comment type="caution">
    <text evidence="1">The sequence shown here is derived from an EMBL/GenBank/DDBJ whole genome shotgun (WGS) entry which is preliminary data.</text>
</comment>